<evidence type="ECO:0000313" key="3">
    <source>
        <dbReference type="EMBL" id="MFC4590672.1"/>
    </source>
</evidence>
<dbReference type="Proteomes" id="UP001595891">
    <property type="component" value="Unassembled WGS sequence"/>
</dbReference>
<evidence type="ECO:0008006" key="5">
    <source>
        <dbReference type="Google" id="ProtNLM"/>
    </source>
</evidence>
<proteinExistence type="predicted"/>
<feature type="transmembrane region" description="Helical" evidence="2">
    <location>
        <begin position="168"/>
        <end position="187"/>
    </location>
</feature>
<sequence length="492" mass="53104">MSESIRIPSAWSLPLHTLRLAGRCLLPLVMWYSAGQLVRFGLLAGGTDLSHGSMRDLRLTLTMLIFVIMVMASMVVSVGMFHTLRGSLSEIRARRADGEEDEGFVGGLSRVIVPFVALYLAWRWDLDDVRAFLTTDIKRQSGEKGYLGAFADLTTGQPTDTAMGLTSLSFNITLIIMIAAFLGRYVFMLLHEKRGNRPAAIALAFCELAFVYYGLQVIASRGAWIGSRSIVNWWNDVVAGMERIIPGWEAFWATIGAIRPFAWDALVLPAAWLTVAILMYGAYAEDATTVIKGTRLETTAEQATRAINRRTHSLTRQLLTAFFGRWAHWVALANTMRLVVRAGAPLFGMFALCFAGIKVGEGYAARGLEYLAGNDYPVLYWDVVFVPINFAVDLAVTVLTTCLLAATFDVAAGAERRRRALASAAQAAGPEGPRQALGEPRYGAAPAGAGHEAGGPAVSGRTAERRPTAAFPGTGSATASARPGPPSPWAPG</sequence>
<accession>A0ABV9ELW3</accession>
<feature type="transmembrane region" description="Helical" evidence="2">
    <location>
        <begin position="59"/>
        <end position="82"/>
    </location>
</feature>
<feature type="transmembrane region" description="Helical" evidence="2">
    <location>
        <begin position="338"/>
        <end position="359"/>
    </location>
</feature>
<dbReference type="EMBL" id="JBHSFN010000024">
    <property type="protein sequence ID" value="MFC4590672.1"/>
    <property type="molecule type" value="Genomic_DNA"/>
</dbReference>
<evidence type="ECO:0000256" key="2">
    <source>
        <dbReference type="SAM" id="Phobius"/>
    </source>
</evidence>
<feature type="transmembrane region" description="Helical" evidence="2">
    <location>
        <begin position="20"/>
        <end position="39"/>
    </location>
</feature>
<keyword evidence="2" id="KW-0812">Transmembrane</keyword>
<feature type="region of interest" description="Disordered" evidence="1">
    <location>
        <begin position="423"/>
        <end position="492"/>
    </location>
</feature>
<evidence type="ECO:0000256" key="1">
    <source>
        <dbReference type="SAM" id="MobiDB-lite"/>
    </source>
</evidence>
<feature type="transmembrane region" description="Helical" evidence="2">
    <location>
        <begin position="261"/>
        <end position="283"/>
    </location>
</feature>
<feature type="compositionally biased region" description="Pro residues" evidence="1">
    <location>
        <begin position="483"/>
        <end position="492"/>
    </location>
</feature>
<gene>
    <name evidence="3" type="ORF">ACFO8L_31570</name>
</gene>
<name>A0ABV9ELW3_9ACTN</name>
<keyword evidence="2" id="KW-1133">Transmembrane helix</keyword>
<comment type="caution">
    <text evidence="3">The sequence shown here is derived from an EMBL/GenBank/DDBJ whole genome shotgun (WGS) entry which is preliminary data.</text>
</comment>
<reference evidence="4" key="1">
    <citation type="journal article" date="2019" name="Int. J. Syst. Evol. Microbiol.">
        <title>The Global Catalogue of Microorganisms (GCM) 10K type strain sequencing project: providing services to taxonomists for standard genome sequencing and annotation.</title>
        <authorList>
            <consortium name="The Broad Institute Genomics Platform"/>
            <consortium name="The Broad Institute Genome Sequencing Center for Infectious Disease"/>
            <person name="Wu L."/>
            <person name="Ma J."/>
        </authorList>
    </citation>
    <scope>NUCLEOTIDE SEQUENCE [LARGE SCALE GENOMIC DNA]</scope>
    <source>
        <strain evidence="4">CCUG 49560</strain>
    </source>
</reference>
<feature type="transmembrane region" description="Helical" evidence="2">
    <location>
        <begin position="103"/>
        <end position="122"/>
    </location>
</feature>
<feature type="compositionally biased region" description="Low complexity" evidence="1">
    <location>
        <begin position="443"/>
        <end position="456"/>
    </location>
</feature>
<organism evidence="3 4">
    <name type="scientific">Sphaerisporangium corydalis</name>
    <dbReference type="NCBI Taxonomy" id="1441875"/>
    <lineage>
        <taxon>Bacteria</taxon>
        <taxon>Bacillati</taxon>
        <taxon>Actinomycetota</taxon>
        <taxon>Actinomycetes</taxon>
        <taxon>Streptosporangiales</taxon>
        <taxon>Streptosporangiaceae</taxon>
        <taxon>Sphaerisporangium</taxon>
    </lineage>
</organism>
<keyword evidence="2" id="KW-0472">Membrane</keyword>
<keyword evidence="4" id="KW-1185">Reference proteome</keyword>
<protein>
    <recommendedName>
        <fullName evidence="5">ABC transporter permease</fullName>
    </recommendedName>
</protein>
<feature type="transmembrane region" description="Helical" evidence="2">
    <location>
        <begin position="379"/>
        <end position="408"/>
    </location>
</feature>
<feature type="transmembrane region" description="Helical" evidence="2">
    <location>
        <begin position="199"/>
        <end position="219"/>
    </location>
</feature>
<evidence type="ECO:0000313" key="4">
    <source>
        <dbReference type="Proteomes" id="UP001595891"/>
    </source>
</evidence>
<dbReference type="RefSeq" id="WP_262847823.1">
    <property type="nucleotide sequence ID" value="NZ_JANZYP010000067.1"/>
</dbReference>